<evidence type="ECO:0000313" key="2">
    <source>
        <dbReference type="EMBL" id="MDY0395840.1"/>
    </source>
</evidence>
<dbReference type="Pfam" id="PF13556">
    <property type="entry name" value="HTH_30"/>
    <property type="match status" value="1"/>
</dbReference>
<dbReference type="InterPro" id="IPR025736">
    <property type="entry name" value="PucR_C-HTH_dom"/>
</dbReference>
<proteinExistence type="predicted"/>
<feature type="domain" description="PucR C-terminal helix-turn-helix" evidence="1">
    <location>
        <begin position="20"/>
        <end position="65"/>
    </location>
</feature>
<keyword evidence="3" id="KW-1185">Reference proteome</keyword>
<protein>
    <submittedName>
        <fullName evidence="2">Helix-turn-helix domain-containing protein</fullName>
    </submittedName>
</protein>
<dbReference type="EMBL" id="JAWDIP010000004">
    <property type="protein sequence ID" value="MDY0395840.1"/>
    <property type="molecule type" value="Genomic_DNA"/>
</dbReference>
<comment type="caution">
    <text evidence="2">The sequence shown here is derived from an EMBL/GenBank/DDBJ whole genome shotgun (WGS) entry which is preliminary data.</text>
</comment>
<dbReference type="InterPro" id="IPR042070">
    <property type="entry name" value="PucR_C-HTH_sf"/>
</dbReference>
<evidence type="ECO:0000313" key="3">
    <source>
        <dbReference type="Proteomes" id="UP001281447"/>
    </source>
</evidence>
<name>A0ABU5C922_9BACI</name>
<evidence type="ECO:0000259" key="1">
    <source>
        <dbReference type="Pfam" id="PF13556"/>
    </source>
</evidence>
<reference evidence="2 3" key="1">
    <citation type="submission" date="2023-10" db="EMBL/GenBank/DDBJ databases">
        <title>Virgibacillus halophilus 5B73C genome.</title>
        <authorList>
            <person name="Miliotis G."/>
            <person name="Sengupta P."/>
            <person name="Hameed A."/>
            <person name="Chuvochina M."/>
            <person name="Mcdonagh F."/>
            <person name="Simpson A.C."/>
            <person name="Singh N.K."/>
            <person name="Rekha P.D."/>
            <person name="Raman K."/>
            <person name="Hugenholtz P."/>
            <person name="Venkateswaran K."/>
        </authorList>
    </citation>
    <scope>NUCLEOTIDE SEQUENCE [LARGE SCALE GENOMIC DNA]</scope>
    <source>
        <strain evidence="2 3">5B73C</strain>
    </source>
</reference>
<dbReference type="Proteomes" id="UP001281447">
    <property type="component" value="Unassembled WGS sequence"/>
</dbReference>
<organism evidence="2 3">
    <name type="scientific">Tigheibacillus halophilus</name>
    <dbReference type="NCBI Taxonomy" id="361280"/>
    <lineage>
        <taxon>Bacteria</taxon>
        <taxon>Bacillati</taxon>
        <taxon>Bacillota</taxon>
        <taxon>Bacilli</taxon>
        <taxon>Bacillales</taxon>
        <taxon>Bacillaceae</taxon>
        <taxon>Tigheibacillus</taxon>
    </lineage>
</organism>
<sequence length="75" mass="8887">MKHIVNCCAPWRFTWIVTVQKKETAEKLFIVRQTLYHRLKKIGELIGSDFMKPDNRLALEMAIKAFYMKDAIKND</sequence>
<accession>A0ABU5C922</accession>
<dbReference type="Gene3D" id="1.10.10.2840">
    <property type="entry name" value="PucR C-terminal helix-turn-helix domain"/>
    <property type="match status" value="1"/>
</dbReference>
<gene>
    <name evidence="2" type="ORF">RWE15_17410</name>
</gene>